<keyword evidence="9" id="KW-1185">Reference proteome</keyword>
<feature type="transmembrane region" description="Helical" evidence="6">
    <location>
        <begin position="152"/>
        <end position="172"/>
    </location>
</feature>
<dbReference type="RefSeq" id="WP_283739390.1">
    <property type="nucleotide sequence ID" value="NZ_JASJEV010000002.1"/>
</dbReference>
<feature type="transmembrane region" description="Helical" evidence="6">
    <location>
        <begin position="125"/>
        <end position="146"/>
    </location>
</feature>
<feature type="transmembrane region" description="Helical" evidence="6">
    <location>
        <begin position="211"/>
        <end position="233"/>
    </location>
</feature>
<dbReference type="EMBL" id="JASJEV010000002">
    <property type="protein sequence ID" value="MDJ1157390.1"/>
    <property type="molecule type" value="Genomic_DNA"/>
</dbReference>
<dbReference type="Pfam" id="PF00892">
    <property type="entry name" value="EamA"/>
    <property type="match status" value="2"/>
</dbReference>
<feature type="domain" description="EamA" evidence="7">
    <location>
        <begin position="153"/>
        <end position="282"/>
    </location>
</feature>
<dbReference type="InterPro" id="IPR000620">
    <property type="entry name" value="EamA_dom"/>
</dbReference>
<keyword evidence="5 6" id="KW-0472">Membrane</keyword>
<feature type="transmembrane region" description="Helical" evidence="6">
    <location>
        <begin position="72"/>
        <end position="91"/>
    </location>
</feature>
<keyword evidence="4 6" id="KW-1133">Transmembrane helix</keyword>
<evidence type="ECO:0000256" key="6">
    <source>
        <dbReference type="SAM" id="Phobius"/>
    </source>
</evidence>
<dbReference type="PANTHER" id="PTHR42920">
    <property type="entry name" value="OS03G0707200 PROTEIN-RELATED"/>
    <property type="match status" value="1"/>
</dbReference>
<organism evidence="8 9">
    <name type="scientific">Chelatococcus albus</name>
    <dbReference type="NCBI Taxonomy" id="3047466"/>
    <lineage>
        <taxon>Bacteria</taxon>
        <taxon>Pseudomonadati</taxon>
        <taxon>Pseudomonadota</taxon>
        <taxon>Alphaproteobacteria</taxon>
        <taxon>Hyphomicrobiales</taxon>
        <taxon>Chelatococcaceae</taxon>
        <taxon>Chelatococcus</taxon>
    </lineage>
</organism>
<feature type="transmembrane region" description="Helical" evidence="6">
    <location>
        <begin position="269"/>
        <end position="287"/>
    </location>
</feature>
<feature type="transmembrane region" description="Helical" evidence="6">
    <location>
        <begin position="97"/>
        <end position="118"/>
    </location>
</feature>
<evidence type="ECO:0000256" key="5">
    <source>
        <dbReference type="ARBA" id="ARBA00023136"/>
    </source>
</evidence>
<reference evidence="8 9" key="1">
    <citation type="submission" date="2023-05" db="EMBL/GenBank/DDBJ databases">
        <title>Chelatococcus sp. nov., a moderately thermophilic bacterium isolated from hot spring microbial mat.</title>
        <authorList>
            <person name="Hu C.-J."/>
            <person name="Li W.-J."/>
        </authorList>
    </citation>
    <scope>NUCLEOTIDE SEQUENCE [LARGE SCALE GENOMIC DNA]</scope>
    <source>
        <strain evidence="8 9">SYSU G07232</strain>
    </source>
</reference>
<evidence type="ECO:0000313" key="9">
    <source>
        <dbReference type="Proteomes" id="UP001321492"/>
    </source>
</evidence>
<gene>
    <name evidence="8" type="ORF">QNA08_03945</name>
</gene>
<keyword evidence="2" id="KW-1003">Cell membrane</keyword>
<keyword evidence="3 6" id="KW-0812">Transmembrane</keyword>
<evidence type="ECO:0000259" key="7">
    <source>
        <dbReference type="Pfam" id="PF00892"/>
    </source>
</evidence>
<dbReference type="SUPFAM" id="SSF103481">
    <property type="entry name" value="Multidrug resistance efflux transporter EmrE"/>
    <property type="match status" value="2"/>
</dbReference>
<comment type="subcellular location">
    <subcellularLocation>
        <location evidence="1">Cell membrane</location>
        <topology evidence="1">Multi-pass membrane protein</topology>
    </subcellularLocation>
</comment>
<evidence type="ECO:0000256" key="1">
    <source>
        <dbReference type="ARBA" id="ARBA00004651"/>
    </source>
</evidence>
<name>A0ABT7AE70_9HYPH</name>
<feature type="transmembrane region" description="Helical" evidence="6">
    <location>
        <begin position="240"/>
        <end position="263"/>
    </location>
</feature>
<evidence type="ECO:0000256" key="2">
    <source>
        <dbReference type="ARBA" id="ARBA00022475"/>
    </source>
</evidence>
<dbReference type="PROSITE" id="PS51257">
    <property type="entry name" value="PROKAR_LIPOPROTEIN"/>
    <property type="match status" value="1"/>
</dbReference>
<feature type="domain" description="EamA" evidence="7">
    <location>
        <begin position="9"/>
        <end position="142"/>
    </location>
</feature>
<sequence length="309" mass="31516">MRDQPAQLLGLLFALAAATAYGCNISFARLASFEGLPGTALVFYRVFAVAAFMVVAVPLLGLRMMVPPAERGAIAVLGLGTVVVGVAYLSAVAFIPVTVAVVIFYTFPILIVLASPFVEGTRPSAARLGLALAAFVGVVMVVGPVFRSLDPRGLTLAAMASLGATVQFFAAARCRHAETAAKVFWVHVIVLPATAIIGFATGAMVPPAALLAAPVAVVMTIGGYVVGFVLQLVALARAPAVAAGLAFCLEPVVAALTSTAVLGERLTPGQIAGGALVLAVIVTNVILEHRRCRSAAATGDPARSRASLT</sequence>
<evidence type="ECO:0000256" key="4">
    <source>
        <dbReference type="ARBA" id="ARBA00022989"/>
    </source>
</evidence>
<dbReference type="InterPro" id="IPR037185">
    <property type="entry name" value="EmrE-like"/>
</dbReference>
<evidence type="ECO:0000313" key="8">
    <source>
        <dbReference type="EMBL" id="MDJ1157390.1"/>
    </source>
</evidence>
<evidence type="ECO:0000256" key="3">
    <source>
        <dbReference type="ARBA" id="ARBA00022692"/>
    </source>
</evidence>
<feature type="transmembrane region" description="Helical" evidence="6">
    <location>
        <begin position="38"/>
        <end position="60"/>
    </location>
</feature>
<dbReference type="InterPro" id="IPR051258">
    <property type="entry name" value="Diverse_Substrate_Transporter"/>
</dbReference>
<accession>A0ABT7AE70</accession>
<dbReference type="PANTHER" id="PTHR42920:SF5">
    <property type="entry name" value="EAMA DOMAIN-CONTAINING PROTEIN"/>
    <property type="match status" value="1"/>
</dbReference>
<feature type="transmembrane region" description="Helical" evidence="6">
    <location>
        <begin position="184"/>
        <end position="205"/>
    </location>
</feature>
<dbReference type="Proteomes" id="UP001321492">
    <property type="component" value="Unassembled WGS sequence"/>
</dbReference>
<protein>
    <submittedName>
        <fullName evidence="8">EamA family transporter</fullName>
    </submittedName>
</protein>
<proteinExistence type="predicted"/>
<comment type="caution">
    <text evidence="8">The sequence shown here is derived from an EMBL/GenBank/DDBJ whole genome shotgun (WGS) entry which is preliminary data.</text>
</comment>